<evidence type="ECO:0000256" key="5">
    <source>
        <dbReference type="ARBA" id="ARBA00022917"/>
    </source>
</evidence>
<evidence type="ECO:0000313" key="11">
    <source>
        <dbReference type="EMBL" id="AAX16741.1"/>
    </source>
</evidence>
<dbReference type="PIRSF" id="PIRSF001529">
    <property type="entry name" value="Ser-tRNA-synth_IIa"/>
    <property type="match status" value="1"/>
</dbReference>
<dbReference type="FunFam" id="3.30.930.10:FF:000055">
    <property type="entry name" value="Serine--tRNA ligase"/>
    <property type="match status" value="1"/>
</dbReference>
<evidence type="ECO:0000256" key="9">
    <source>
        <dbReference type="PIRSR" id="PIRSR001529-2"/>
    </source>
</evidence>
<feature type="domain" description="Aminoacyl-transfer RNA synthetases class-II family profile" evidence="10">
    <location>
        <begin position="154"/>
        <end position="425"/>
    </location>
</feature>
<dbReference type="InterPro" id="IPR006195">
    <property type="entry name" value="aa-tRNA-synth_II"/>
</dbReference>
<dbReference type="GO" id="GO:0005737">
    <property type="term" value="C:cytoplasm"/>
    <property type="evidence" value="ECO:0007669"/>
    <property type="project" value="UniProtKB-SubCell"/>
</dbReference>
<feature type="binding site" evidence="7">
    <location>
        <position position="400"/>
    </location>
    <ligand>
        <name>L-serine</name>
        <dbReference type="ChEBI" id="CHEBI:33384"/>
    </ligand>
</feature>
<evidence type="ECO:0000259" key="10">
    <source>
        <dbReference type="PROSITE" id="PS50862"/>
    </source>
</evidence>
<evidence type="ECO:0000256" key="3">
    <source>
        <dbReference type="ARBA" id="ARBA00022741"/>
    </source>
</evidence>
<feature type="binding site" evidence="8">
    <location>
        <position position="398"/>
    </location>
    <ligand>
        <name>L-serine</name>
        <dbReference type="ChEBI" id="CHEBI:33384"/>
    </ligand>
</feature>
<dbReference type="PANTHER" id="PTHR11778">
    <property type="entry name" value="SERYL-TRNA SYNTHETASE"/>
    <property type="match status" value="1"/>
</dbReference>
<dbReference type="CDD" id="cd00770">
    <property type="entry name" value="SerRS_core"/>
    <property type="match status" value="1"/>
</dbReference>
<dbReference type="PRINTS" id="PR00981">
    <property type="entry name" value="TRNASYNTHSER"/>
</dbReference>
<dbReference type="InterPro" id="IPR010978">
    <property type="entry name" value="tRNA-bd_arm"/>
</dbReference>
<evidence type="ECO:0000256" key="4">
    <source>
        <dbReference type="ARBA" id="ARBA00022840"/>
    </source>
</evidence>
<dbReference type="InterPro" id="IPR002314">
    <property type="entry name" value="aa-tRNA-synt_IIb"/>
</dbReference>
<keyword evidence="1 7" id="KW-0963">Cytoplasm</keyword>
<dbReference type="GO" id="GO:0006434">
    <property type="term" value="P:seryl-tRNA aminoacylation"/>
    <property type="evidence" value="ECO:0007669"/>
    <property type="project" value="UniProtKB-UniRule"/>
</dbReference>
<keyword evidence="2 7" id="KW-0436">Ligase</keyword>
<feature type="binding site" evidence="8">
    <location>
        <position position="276"/>
    </location>
    <ligand>
        <name>L-serine</name>
        <dbReference type="ChEBI" id="CHEBI:33384"/>
    </ligand>
</feature>
<dbReference type="EC" id="6.1.1.11" evidence="7"/>
<comment type="similarity">
    <text evidence="7">Belongs to the class-II aminoacyl-tRNA synthetase family. Type-1 seryl-tRNA synthetase subfamily.</text>
</comment>
<dbReference type="GO" id="GO:0004828">
    <property type="term" value="F:serine-tRNA ligase activity"/>
    <property type="evidence" value="ECO:0007669"/>
    <property type="project" value="UniProtKB-UniRule"/>
</dbReference>
<evidence type="ECO:0000313" key="12">
    <source>
        <dbReference type="Proteomes" id="UP000008834"/>
    </source>
</evidence>
<dbReference type="GO" id="GO:0016260">
    <property type="term" value="P:selenocysteine biosynthetic process"/>
    <property type="evidence" value="ECO:0007669"/>
    <property type="project" value="UniProtKB-UniRule"/>
</dbReference>
<feature type="site" description="Important for serine binding" evidence="8">
    <location>
        <position position="400"/>
    </location>
</feature>
<feature type="binding site" evidence="7 9">
    <location>
        <begin position="276"/>
        <end position="278"/>
    </location>
    <ligand>
        <name>ATP</name>
        <dbReference type="ChEBI" id="CHEBI:30616"/>
    </ligand>
</feature>
<keyword evidence="4 7" id="KW-0067">ATP-binding</keyword>
<organism evidence="11 12">
    <name type="scientific">Borrelia hermsii (strain HS1 / DAH)</name>
    <dbReference type="NCBI Taxonomy" id="314723"/>
    <lineage>
        <taxon>Bacteria</taxon>
        <taxon>Pseudomonadati</taxon>
        <taxon>Spirochaetota</taxon>
        <taxon>Spirochaetia</taxon>
        <taxon>Spirochaetales</taxon>
        <taxon>Borreliaceae</taxon>
        <taxon>Borrelia</taxon>
    </lineage>
</organism>
<accession>A0AA34WD70</accession>
<comment type="domain">
    <text evidence="7">Consists of two distinct domains, a catalytic core and a N-terminal extension that is involved in tRNA binding.</text>
</comment>
<gene>
    <name evidence="7" type="primary">serS</name>
    <name evidence="11" type="ordered locus">BH0226</name>
</gene>
<feature type="binding site" evidence="8">
    <location>
        <position position="246"/>
    </location>
    <ligand>
        <name>L-serine</name>
        <dbReference type="ChEBI" id="CHEBI:33384"/>
    </ligand>
</feature>
<dbReference type="Proteomes" id="UP000008834">
    <property type="component" value="Chromosome"/>
</dbReference>
<proteinExistence type="inferred from homology"/>
<comment type="subunit">
    <text evidence="7">Homodimer. The tRNA molecule binds across the dimer.</text>
</comment>
<dbReference type="KEGG" id="bhr:BH0226"/>
<dbReference type="SUPFAM" id="SSF55681">
    <property type="entry name" value="Class II aaRS and biotin synthetases"/>
    <property type="match status" value="1"/>
</dbReference>
<comment type="catalytic activity">
    <reaction evidence="7">
        <text>tRNA(Ser) + L-serine + ATP = L-seryl-tRNA(Ser) + AMP + diphosphate + H(+)</text>
        <dbReference type="Rhea" id="RHEA:12292"/>
        <dbReference type="Rhea" id="RHEA-COMP:9669"/>
        <dbReference type="Rhea" id="RHEA-COMP:9703"/>
        <dbReference type="ChEBI" id="CHEBI:15378"/>
        <dbReference type="ChEBI" id="CHEBI:30616"/>
        <dbReference type="ChEBI" id="CHEBI:33019"/>
        <dbReference type="ChEBI" id="CHEBI:33384"/>
        <dbReference type="ChEBI" id="CHEBI:78442"/>
        <dbReference type="ChEBI" id="CHEBI:78533"/>
        <dbReference type="ChEBI" id="CHEBI:456215"/>
        <dbReference type="EC" id="6.1.1.11"/>
    </reaction>
</comment>
<dbReference type="InterPro" id="IPR015866">
    <property type="entry name" value="Ser-tRNA-synth_1_N"/>
</dbReference>
<protein>
    <recommendedName>
        <fullName evidence="7">Serine--tRNA ligase</fullName>
        <ecNumber evidence="7">6.1.1.11</ecNumber>
    </recommendedName>
    <alternativeName>
        <fullName evidence="7">Seryl-tRNA synthetase</fullName>
        <shortName evidence="7">SerRS</shortName>
    </alternativeName>
    <alternativeName>
        <fullName evidence="7">Seryl-tRNA(Ser/Sec) synthetase</fullName>
    </alternativeName>
</protein>
<reference evidence="12" key="1">
    <citation type="submission" date="2004-12" db="EMBL/GenBank/DDBJ databases">
        <title>The genome sequence of Borrelia hermsii and Borrelia turicatae: comparative analysis of two agents of endemic N. America relapsing fever.</title>
        <authorList>
            <person name="Porcella S.F."/>
            <person name="Raffel S.J."/>
            <person name="Schrumpf M.E."/>
            <person name="Montgomery B."/>
            <person name="Smith T."/>
            <person name="Schwan T.G."/>
        </authorList>
    </citation>
    <scope>NUCLEOTIDE SEQUENCE [LARGE SCALE GENOMIC DNA]</scope>
    <source>
        <strain evidence="12">HS1 / DAH</strain>
    </source>
</reference>
<dbReference type="InterPro" id="IPR045864">
    <property type="entry name" value="aa-tRNA-synth_II/BPL/LPL"/>
</dbReference>
<feature type="binding site" evidence="7">
    <location>
        <position position="292"/>
    </location>
    <ligand>
        <name>ATP</name>
        <dbReference type="ChEBI" id="CHEBI:30616"/>
    </ligand>
</feature>
<dbReference type="InterPro" id="IPR002317">
    <property type="entry name" value="Ser-tRNA-ligase_type_1"/>
</dbReference>
<sequence>MFDFNLFLVKSIFGSSVMLDLKFIRDNLELIQKNIKDRGLKLNLDLLISFDDERRKLVTKIGELNAARNENANAMKEKMDDSRRNYLIETGKALKSEIAVLEEKLNYIASRLLIEHKQIPNIAAPDVPVGEGEDGNVVLKLSGNIPKFDFKPKDHLAIGIDLDLFDFERAGEVSGNKFYYLKNEAVFLELALINFALNKLKLKGFDLFITPDVAREFIVDGIGFNPRGTESNIYKIEDTDKYLVGTAEITLGGYYYNTILDLKSPLRMAGLSHCFRKEAGAAGQFSKGLYRVHQFSKVEMFCLCKSEDSDRIHNEFLALEEEIFTELEIPYRVLNVCSFDLGAPAYKKYDIEAWMPGRGDNGEYGEVTSTSNCTDYQSRRLKIRYKDDGQSKFVHMINGTAIASTRTIIAILENFQDERGGVRIPKNLVKYTGFDYISPKN</sequence>
<dbReference type="EMBL" id="CP000048">
    <property type="protein sequence ID" value="AAX16741.1"/>
    <property type="molecule type" value="Genomic_DNA"/>
</dbReference>
<dbReference type="PROSITE" id="PS50862">
    <property type="entry name" value="AA_TRNA_LIGASE_II"/>
    <property type="match status" value="1"/>
</dbReference>
<comment type="pathway">
    <text evidence="7">Aminoacyl-tRNA biosynthesis; selenocysteinyl-tRNA(Sec) biosynthesis; L-seryl-tRNA(Sec) from L-serine and tRNA(Sec): step 1/1.</text>
</comment>
<dbReference type="Pfam" id="PF00587">
    <property type="entry name" value="tRNA-synt_2b"/>
    <property type="match status" value="1"/>
</dbReference>
<keyword evidence="3 7" id="KW-0547">Nucleotide-binding</keyword>
<comment type="subcellular location">
    <subcellularLocation>
        <location evidence="7">Cytoplasm</location>
    </subcellularLocation>
</comment>
<dbReference type="Gene3D" id="3.30.930.10">
    <property type="entry name" value="Bira Bifunctional Protein, Domain 2"/>
    <property type="match status" value="1"/>
</dbReference>
<dbReference type="GO" id="GO:0005524">
    <property type="term" value="F:ATP binding"/>
    <property type="evidence" value="ECO:0007669"/>
    <property type="project" value="UniProtKB-UniRule"/>
</dbReference>
<evidence type="ECO:0000256" key="7">
    <source>
        <dbReference type="HAMAP-Rule" id="MF_00176"/>
    </source>
</evidence>
<evidence type="ECO:0000256" key="6">
    <source>
        <dbReference type="ARBA" id="ARBA00023146"/>
    </source>
</evidence>
<comment type="catalytic activity">
    <reaction evidence="7">
        <text>tRNA(Sec) + L-serine + ATP = L-seryl-tRNA(Sec) + AMP + diphosphate + H(+)</text>
        <dbReference type="Rhea" id="RHEA:42580"/>
        <dbReference type="Rhea" id="RHEA-COMP:9742"/>
        <dbReference type="Rhea" id="RHEA-COMP:10128"/>
        <dbReference type="ChEBI" id="CHEBI:15378"/>
        <dbReference type="ChEBI" id="CHEBI:30616"/>
        <dbReference type="ChEBI" id="CHEBI:33019"/>
        <dbReference type="ChEBI" id="CHEBI:33384"/>
        <dbReference type="ChEBI" id="CHEBI:78442"/>
        <dbReference type="ChEBI" id="CHEBI:78533"/>
        <dbReference type="ChEBI" id="CHEBI:456215"/>
        <dbReference type="EC" id="6.1.1.11"/>
    </reaction>
</comment>
<dbReference type="HAMAP" id="MF_00176">
    <property type="entry name" value="Ser_tRNA_synth_type1"/>
    <property type="match status" value="1"/>
</dbReference>
<feature type="binding site" evidence="7 9">
    <location>
        <begin position="366"/>
        <end position="369"/>
    </location>
    <ligand>
        <name>ATP</name>
        <dbReference type="ChEBI" id="CHEBI:30616"/>
    </ligand>
</feature>
<evidence type="ECO:0000256" key="8">
    <source>
        <dbReference type="PIRSR" id="PIRSR001529-1"/>
    </source>
</evidence>
<keyword evidence="6 7" id="KW-0030">Aminoacyl-tRNA synthetase</keyword>
<dbReference type="Gene3D" id="1.10.287.40">
    <property type="entry name" value="Serine-tRNA synthetase, tRNA binding domain"/>
    <property type="match status" value="1"/>
</dbReference>
<dbReference type="NCBIfam" id="TIGR00414">
    <property type="entry name" value="serS"/>
    <property type="match status" value="1"/>
</dbReference>
<dbReference type="AlphaFoldDB" id="A0AA34WD70"/>
<feature type="binding site" evidence="7 8">
    <location>
        <position position="299"/>
    </location>
    <ligand>
        <name>L-serine</name>
        <dbReference type="ChEBI" id="CHEBI:33384"/>
    </ligand>
</feature>
<evidence type="ECO:0000256" key="2">
    <source>
        <dbReference type="ARBA" id="ARBA00022598"/>
    </source>
</evidence>
<dbReference type="Pfam" id="PF02403">
    <property type="entry name" value="Seryl_tRNA_N"/>
    <property type="match status" value="1"/>
</dbReference>
<feature type="binding site" evidence="9">
    <location>
        <begin position="292"/>
        <end position="295"/>
    </location>
    <ligand>
        <name>ATP</name>
        <dbReference type="ChEBI" id="CHEBI:30616"/>
    </ligand>
</feature>
<keyword evidence="5 7" id="KW-0648">Protein biosynthesis</keyword>
<dbReference type="InterPro" id="IPR042103">
    <property type="entry name" value="SerRS_1_N_sf"/>
</dbReference>
<feature type="binding site" evidence="7">
    <location>
        <begin position="246"/>
        <end position="248"/>
    </location>
    <ligand>
        <name>L-serine</name>
        <dbReference type="ChEBI" id="CHEBI:33384"/>
    </ligand>
</feature>
<dbReference type="InterPro" id="IPR033729">
    <property type="entry name" value="SerRS_core"/>
</dbReference>
<name>A0AA34WD70_BORHD</name>
<evidence type="ECO:0000256" key="1">
    <source>
        <dbReference type="ARBA" id="ARBA00022490"/>
    </source>
</evidence>
<comment type="function">
    <text evidence="7">Catalyzes the attachment of serine to tRNA(Ser). Is also able to aminoacylate tRNA(Sec) with serine, to form the misacylated tRNA L-seryl-tRNA(Sec), which will be further converted into selenocysteinyl-tRNA(Sec).</text>
</comment>
<dbReference type="SUPFAM" id="SSF46589">
    <property type="entry name" value="tRNA-binding arm"/>
    <property type="match status" value="1"/>
</dbReference>